<dbReference type="InterPro" id="IPR046351">
    <property type="entry name" value="UTP4"/>
</dbReference>
<dbReference type="InterPro" id="IPR001849">
    <property type="entry name" value="PH_domain"/>
</dbReference>
<dbReference type="InterPro" id="IPR036322">
    <property type="entry name" value="WD40_repeat_dom_sf"/>
</dbReference>
<accession>A0AAD5U9H3</accession>
<dbReference type="GO" id="GO:0034455">
    <property type="term" value="C:t-UTP complex"/>
    <property type="evidence" value="ECO:0007669"/>
    <property type="project" value="TreeGrafter"/>
</dbReference>
<feature type="region of interest" description="Disordered" evidence="1">
    <location>
        <begin position="280"/>
        <end position="315"/>
    </location>
</feature>
<dbReference type="SMART" id="SM00233">
    <property type="entry name" value="PH"/>
    <property type="match status" value="1"/>
</dbReference>
<evidence type="ECO:0000259" key="2">
    <source>
        <dbReference type="PROSITE" id="PS50003"/>
    </source>
</evidence>
<dbReference type="PANTHER" id="PTHR44163:SF1">
    <property type="entry name" value="U3 SMALL NUCLEOLAR RNA-ASSOCIATED PROTEIN 4 HOMOLOG"/>
    <property type="match status" value="1"/>
</dbReference>
<feature type="region of interest" description="Disordered" evidence="1">
    <location>
        <begin position="1085"/>
        <end position="1121"/>
    </location>
</feature>
<dbReference type="PANTHER" id="PTHR44163">
    <property type="entry name" value="U3 SMALL NUCLEOLAR RNA-ASSOCIATED PROTEIN 4 HOMOLOG"/>
    <property type="match status" value="1"/>
</dbReference>
<dbReference type="Pfam" id="PF12894">
    <property type="entry name" value="ANAPC4_WD40"/>
    <property type="match status" value="1"/>
</dbReference>
<comment type="caution">
    <text evidence="3">The sequence shown here is derived from an EMBL/GenBank/DDBJ whole genome shotgun (WGS) entry which is preliminary data.</text>
</comment>
<dbReference type="SMART" id="SM00320">
    <property type="entry name" value="WD40"/>
    <property type="match status" value="7"/>
</dbReference>
<feature type="compositionally biased region" description="Polar residues" evidence="1">
    <location>
        <begin position="62"/>
        <end position="76"/>
    </location>
</feature>
<dbReference type="SUPFAM" id="SSF50998">
    <property type="entry name" value="Quinoprotein alcohol dehydrogenase-like"/>
    <property type="match status" value="1"/>
</dbReference>
<dbReference type="InterPro" id="IPR001680">
    <property type="entry name" value="WD40_rpt"/>
</dbReference>
<dbReference type="AlphaFoldDB" id="A0AAD5U9H3"/>
<dbReference type="Pfam" id="PF00400">
    <property type="entry name" value="WD40"/>
    <property type="match status" value="1"/>
</dbReference>
<dbReference type="InterPro" id="IPR015943">
    <property type="entry name" value="WD40/YVTN_repeat-like_dom_sf"/>
</dbReference>
<feature type="compositionally biased region" description="Basic and acidic residues" evidence="1">
    <location>
        <begin position="1085"/>
        <end position="1111"/>
    </location>
</feature>
<organism evidence="3 4">
    <name type="scientific">Clydaea vesicula</name>
    <dbReference type="NCBI Taxonomy" id="447962"/>
    <lineage>
        <taxon>Eukaryota</taxon>
        <taxon>Fungi</taxon>
        <taxon>Fungi incertae sedis</taxon>
        <taxon>Chytridiomycota</taxon>
        <taxon>Chytridiomycota incertae sedis</taxon>
        <taxon>Chytridiomycetes</taxon>
        <taxon>Lobulomycetales</taxon>
        <taxon>Lobulomycetaceae</taxon>
        <taxon>Clydaea</taxon>
    </lineage>
</organism>
<dbReference type="PROSITE" id="PS50003">
    <property type="entry name" value="PH_DOMAIN"/>
    <property type="match status" value="1"/>
</dbReference>
<feature type="domain" description="PH" evidence="2">
    <location>
        <begin position="143"/>
        <end position="264"/>
    </location>
</feature>
<sequence length="1176" mass="134631">MTANLINTVDQLLADLNDVIYDLKEEEETERTKQLMEDEKIRLNNKELPIPPQRNIYNEKSMQSNYQPQQQKNGPTVLNVPKYEPRSDSRMGLIDREVKVRRKSEVTLSPSSTTNSSKHFFPELHPGYVAPKDKTLSTISTLPDAFGGWLQKVSYNFLKSRSLKKKYMILANCALYIFSKSDEFQDDYEDCYPITNLSNVRVSEKGTFVLEFYTEWTFTRLVDETNQLGLDLKETVTQKKNLELQCKDKDEMLVWLDCFREVIDEARMGRTQAVADHPNEFNSSWHTRSGSQHSVTENFSPRRGSSSNGSIGARDTFQSTKSEENFFSNFGNRNTYSSAKSSQGTLSPAPRYSDISKDELFNRSIEEQLRREEELRILNEKKKNAADKNVLAMMGFVEYQPKSITCMAFTPKSAYQHSTQNKTSTLLLAVAREAGNIEIWNPQQNYLLENIIPLNKDDDIQSLVWVHETKQWDTDLVEDNVLEDVETLNNENKTILKKPRLFSAGLDGLIKEWDLKSLSPKYSTDSGGGAVWCMAENHLTNKIAVGCEDGRVRIFEVKSDSHFEHNNQKLIFIKCCDKTEARILSLAWHPDGVHLVAGTSDGFIKKINIQSGRIISRMKADSIKNEETLVWSLDIIKTDLSKDIYTVVSGDSLGNVCFWDWETCTIKQSLKAHSADVLCLASNQDGTIVYSSGVDRVIIQHKILFQKIPDSAPKTKWISSVQRRYHSHDVRALVLFNSKGLDILVCGGVDTNLIVSSPASKLEKVKPHRLPSWPHNQIVSLVKEKRWAVEKKDDGIKIWSLGEALATNFDDCNDKDRLSLTINSKLLMHLNFKMETNLLSYAISPNGKLLAISDSTTIKLFEIKEIKNNLKNNFVLKRITSFNKLIFGGAQTILFSNDSTKLILGCLDSILRILLITRNNTKEYSFEVLKSFEFHCSKSNHTISNEKFSSANLEDELITGLAISNDDKYLCSGDSGNRVVVVNLIELKVYSILPKLSSKFTTLTFNPSSTKVVLTLTNNEIYFFELKIKNFDEWTRKNIKNLPKWLTNKKENIFGLSFLEENKFLFYSANYSCFVDLTKDQPSKGKLEFSKNKNNNKKETNFEEEKKKLDQVEEEENNNQEKVEVDDLNFKKIDRFQPLIHLDFLNEKELVVIERPFLKIMEKLPPGFYRHKYGSG</sequence>
<keyword evidence="4" id="KW-1185">Reference proteome</keyword>
<dbReference type="InterPro" id="IPR011993">
    <property type="entry name" value="PH-like_dom_sf"/>
</dbReference>
<dbReference type="InterPro" id="IPR024977">
    <property type="entry name" value="Apc4-like_WD40_dom"/>
</dbReference>
<dbReference type="GO" id="GO:0030686">
    <property type="term" value="C:90S preribosome"/>
    <property type="evidence" value="ECO:0007669"/>
    <property type="project" value="InterPro"/>
</dbReference>
<dbReference type="GO" id="GO:0032040">
    <property type="term" value="C:small-subunit processome"/>
    <property type="evidence" value="ECO:0007669"/>
    <property type="project" value="TreeGrafter"/>
</dbReference>
<dbReference type="EMBL" id="JADGJW010000071">
    <property type="protein sequence ID" value="KAJ3225091.1"/>
    <property type="molecule type" value="Genomic_DNA"/>
</dbReference>
<proteinExistence type="predicted"/>
<dbReference type="CDD" id="cd00821">
    <property type="entry name" value="PH"/>
    <property type="match status" value="1"/>
</dbReference>
<dbReference type="Gene3D" id="2.30.29.30">
    <property type="entry name" value="Pleckstrin-homology domain (PH domain)/Phosphotyrosine-binding domain (PTB)"/>
    <property type="match status" value="1"/>
</dbReference>
<dbReference type="Proteomes" id="UP001211065">
    <property type="component" value="Unassembled WGS sequence"/>
</dbReference>
<feature type="region of interest" description="Disordered" evidence="1">
    <location>
        <begin position="62"/>
        <end position="85"/>
    </location>
</feature>
<dbReference type="Gene3D" id="2.130.10.10">
    <property type="entry name" value="YVTN repeat-like/Quinoprotein amine dehydrogenase"/>
    <property type="match status" value="3"/>
</dbReference>
<evidence type="ECO:0000313" key="3">
    <source>
        <dbReference type="EMBL" id="KAJ3225091.1"/>
    </source>
</evidence>
<dbReference type="SUPFAM" id="SSF50978">
    <property type="entry name" value="WD40 repeat-like"/>
    <property type="match status" value="1"/>
</dbReference>
<dbReference type="Pfam" id="PF00169">
    <property type="entry name" value="PH"/>
    <property type="match status" value="1"/>
</dbReference>
<gene>
    <name evidence="3" type="primary">CIRH1A</name>
    <name evidence="3" type="ORF">HK099_007378</name>
</gene>
<name>A0AAD5U9H3_9FUNG</name>
<reference evidence="3" key="1">
    <citation type="submission" date="2020-05" db="EMBL/GenBank/DDBJ databases">
        <title>Phylogenomic resolution of chytrid fungi.</title>
        <authorList>
            <person name="Stajich J.E."/>
            <person name="Amses K."/>
            <person name="Simmons R."/>
            <person name="Seto K."/>
            <person name="Myers J."/>
            <person name="Bonds A."/>
            <person name="Quandt C.A."/>
            <person name="Barry K."/>
            <person name="Liu P."/>
            <person name="Grigoriev I."/>
            <person name="Longcore J.E."/>
            <person name="James T.Y."/>
        </authorList>
    </citation>
    <scope>NUCLEOTIDE SEQUENCE</scope>
    <source>
        <strain evidence="3">JEL0476</strain>
    </source>
</reference>
<evidence type="ECO:0000256" key="1">
    <source>
        <dbReference type="SAM" id="MobiDB-lite"/>
    </source>
</evidence>
<protein>
    <submittedName>
        <fullName evidence="3">U3 small nucleolar RNA-associated protein 4</fullName>
    </submittedName>
</protein>
<dbReference type="SUPFAM" id="SSF50729">
    <property type="entry name" value="PH domain-like"/>
    <property type="match status" value="1"/>
</dbReference>
<evidence type="ECO:0000313" key="4">
    <source>
        <dbReference type="Proteomes" id="UP001211065"/>
    </source>
</evidence>
<dbReference type="GO" id="GO:0003723">
    <property type="term" value="F:RNA binding"/>
    <property type="evidence" value="ECO:0007669"/>
    <property type="project" value="TreeGrafter"/>
</dbReference>
<dbReference type="InterPro" id="IPR011047">
    <property type="entry name" value="Quinoprotein_ADH-like_sf"/>
</dbReference>
<dbReference type="GO" id="GO:0000462">
    <property type="term" value="P:maturation of SSU-rRNA from tricistronic rRNA transcript (SSU-rRNA, 5.8S rRNA, LSU-rRNA)"/>
    <property type="evidence" value="ECO:0007669"/>
    <property type="project" value="InterPro"/>
</dbReference>